<evidence type="ECO:0000313" key="2">
    <source>
        <dbReference type="Proteomes" id="UP000053029"/>
    </source>
</evidence>
<keyword evidence="2" id="KW-1185">Reference proteome</keyword>
<accession>A0A0D2GWR4</accession>
<sequence length="138" mass="15924">MGFEEESNLMRQYLYGTFVPTVSQLLHHRRWNRRTCRLRARCSSSTPATQNVSTLLFLPELAEGSAGYAPLLYPDLTYGDEPSDDNFLFYEGKVLDNNSTLFLGPLALQSHTSLISFTVPINNNTSRKRRIRWFTWDL</sequence>
<dbReference type="AlphaFoldDB" id="A0A0D2GWR4"/>
<reference evidence="1 2" key="1">
    <citation type="submission" date="2015-01" db="EMBL/GenBank/DDBJ databases">
        <title>The Genome Sequence of Fonsecaea pedrosoi CBS 271.37.</title>
        <authorList>
            <consortium name="The Broad Institute Genomics Platform"/>
            <person name="Cuomo C."/>
            <person name="de Hoog S."/>
            <person name="Gorbushina A."/>
            <person name="Stielow B."/>
            <person name="Teixiera M."/>
            <person name="Abouelleil A."/>
            <person name="Chapman S.B."/>
            <person name="Priest M."/>
            <person name="Young S.K."/>
            <person name="Wortman J."/>
            <person name="Nusbaum C."/>
            <person name="Birren B."/>
        </authorList>
    </citation>
    <scope>NUCLEOTIDE SEQUENCE [LARGE SCALE GENOMIC DNA]</scope>
    <source>
        <strain evidence="1 2">CBS 271.37</strain>
    </source>
</reference>
<dbReference type="EMBL" id="KN846974">
    <property type="protein sequence ID" value="KIW76804.1"/>
    <property type="molecule type" value="Genomic_DNA"/>
</dbReference>
<dbReference type="STRING" id="1442368.A0A0D2GWR4"/>
<evidence type="ECO:0000313" key="1">
    <source>
        <dbReference type="EMBL" id="KIW76804.1"/>
    </source>
</evidence>
<dbReference type="HOGENOM" id="CLU_1855325_0_0_1"/>
<dbReference type="RefSeq" id="XP_013280612.1">
    <property type="nucleotide sequence ID" value="XM_013425158.1"/>
</dbReference>
<proteinExistence type="predicted"/>
<dbReference type="Proteomes" id="UP000053029">
    <property type="component" value="Unassembled WGS sequence"/>
</dbReference>
<gene>
    <name evidence="1" type="ORF">Z517_09248</name>
</gene>
<dbReference type="VEuPathDB" id="FungiDB:Z517_09248"/>
<protein>
    <submittedName>
        <fullName evidence="1">Uncharacterized protein</fullName>
    </submittedName>
</protein>
<dbReference type="GeneID" id="25308738"/>
<name>A0A0D2GWR4_9EURO</name>
<organism evidence="1 2">
    <name type="scientific">Fonsecaea pedrosoi CBS 271.37</name>
    <dbReference type="NCBI Taxonomy" id="1442368"/>
    <lineage>
        <taxon>Eukaryota</taxon>
        <taxon>Fungi</taxon>
        <taxon>Dikarya</taxon>
        <taxon>Ascomycota</taxon>
        <taxon>Pezizomycotina</taxon>
        <taxon>Eurotiomycetes</taxon>
        <taxon>Chaetothyriomycetidae</taxon>
        <taxon>Chaetothyriales</taxon>
        <taxon>Herpotrichiellaceae</taxon>
        <taxon>Fonsecaea</taxon>
    </lineage>
</organism>